<sequence>MGLSLKFGKKDKKKNNGTRKNDSKESGKEPKRYTVSFSLAGVISLCVLTLVALSWIFILGVLVGRGYKPEKAVPELERIMPQPQEQAQPEPPKVLKPEELEFYSDLSGKQPEKEQAPEKTQAVRTAPKKAPAPAPKRLEEPKRPEKVKVTVKVRERTPGVQSYRFTYQVASLKNHEAAQRVQKKLSGLGLSSSIQTAKTSKGTWHRVLVTMNGTDQDAAALRKKLGSVGISKPFLKSRKAL</sequence>
<keyword evidence="2" id="KW-0472">Membrane</keyword>
<dbReference type="SUPFAM" id="SSF110997">
    <property type="entry name" value="Sporulation related repeat"/>
    <property type="match status" value="1"/>
</dbReference>
<dbReference type="AlphaFoldDB" id="A0A1T4WH22"/>
<keyword evidence="2" id="KW-0812">Transmembrane</keyword>
<proteinExistence type="predicted"/>
<name>A0A1T4WH22_9BACT</name>
<feature type="compositionally biased region" description="Basic and acidic residues" evidence="1">
    <location>
        <begin position="19"/>
        <end position="29"/>
    </location>
</feature>
<dbReference type="EMBL" id="FUYA01000007">
    <property type="protein sequence ID" value="SKA76634.1"/>
    <property type="molecule type" value="Genomic_DNA"/>
</dbReference>
<dbReference type="STRING" id="1121442.SAMN02745702_02278"/>
<organism evidence="4 5">
    <name type="scientific">Desulfobaculum bizertense DSM 18034</name>
    <dbReference type="NCBI Taxonomy" id="1121442"/>
    <lineage>
        <taxon>Bacteria</taxon>
        <taxon>Pseudomonadati</taxon>
        <taxon>Thermodesulfobacteriota</taxon>
        <taxon>Desulfovibrionia</taxon>
        <taxon>Desulfovibrionales</taxon>
        <taxon>Desulfovibrionaceae</taxon>
        <taxon>Desulfobaculum</taxon>
    </lineage>
</organism>
<dbReference type="Proteomes" id="UP000189733">
    <property type="component" value="Unassembled WGS sequence"/>
</dbReference>
<evidence type="ECO:0000313" key="5">
    <source>
        <dbReference type="Proteomes" id="UP000189733"/>
    </source>
</evidence>
<evidence type="ECO:0000313" key="4">
    <source>
        <dbReference type="EMBL" id="SKA76634.1"/>
    </source>
</evidence>
<feature type="domain" description="SPOR" evidence="3">
    <location>
        <begin position="159"/>
        <end position="238"/>
    </location>
</feature>
<feature type="compositionally biased region" description="Basic residues" evidence="1">
    <location>
        <begin position="7"/>
        <end position="17"/>
    </location>
</feature>
<evidence type="ECO:0000256" key="2">
    <source>
        <dbReference type="SAM" id="Phobius"/>
    </source>
</evidence>
<feature type="transmembrane region" description="Helical" evidence="2">
    <location>
        <begin position="37"/>
        <end position="63"/>
    </location>
</feature>
<dbReference type="OrthoDB" id="5453354at2"/>
<feature type="region of interest" description="Disordered" evidence="1">
    <location>
        <begin position="1"/>
        <end position="29"/>
    </location>
</feature>
<dbReference type="RefSeq" id="WP_078685552.1">
    <property type="nucleotide sequence ID" value="NZ_FUYA01000007.1"/>
</dbReference>
<dbReference type="Gene3D" id="3.30.70.1070">
    <property type="entry name" value="Sporulation related repeat"/>
    <property type="match status" value="1"/>
</dbReference>
<dbReference type="PROSITE" id="PS51724">
    <property type="entry name" value="SPOR"/>
    <property type="match status" value="1"/>
</dbReference>
<evidence type="ECO:0000259" key="3">
    <source>
        <dbReference type="PROSITE" id="PS51724"/>
    </source>
</evidence>
<dbReference type="Pfam" id="PF05036">
    <property type="entry name" value="SPOR"/>
    <property type="match status" value="1"/>
</dbReference>
<feature type="compositionally biased region" description="Basic and acidic residues" evidence="1">
    <location>
        <begin position="136"/>
        <end position="146"/>
    </location>
</feature>
<feature type="region of interest" description="Disordered" evidence="1">
    <location>
        <begin position="106"/>
        <end position="146"/>
    </location>
</feature>
<dbReference type="InterPro" id="IPR036680">
    <property type="entry name" value="SPOR-like_sf"/>
</dbReference>
<dbReference type="InterPro" id="IPR007730">
    <property type="entry name" value="SPOR-like_dom"/>
</dbReference>
<evidence type="ECO:0000256" key="1">
    <source>
        <dbReference type="SAM" id="MobiDB-lite"/>
    </source>
</evidence>
<reference evidence="4 5" key="1">
    <citation type="submission" date="2017-02" db="EMBL/GenBank/DDBJ databases">
        <authorList>
            <person name="Peterson S.W."/>
        </authorList>
    </citation>
    <scope>NUCLEOTIDE SEQUENCE [LARGE SCALE GENOMIC DNA]</scope>
    <source>
        <strain evidence="4 5">DSM 18034</strain>
    </source>
</reference>
<dbReference type="GO" id="GO:0042834">
    <property type="term" value="F:peptidoglycan binding"/>
    <property type="evidence" value="ECO:0007669"/>
    <property type="project" value="InterPro"/>
</dbReference>
<accession>A0A1T4WH22</accession>
<protein>
    <submittedName>
        <fullName evidence="4">Sporulation related domain-containing protein</fullName>
    </submittedName>
</protein>
<keyword evidence="2" id="KW-1133">Transmembrane helix</keyword>
<gene>
    <name evidence="4" type="ORF">SAMN02745702_02278</name>
</gene>
<keyword evidence="5" id="KW-1185">Reference proteome</keyword>